<evidence type="ECO:0000313" key="2">
    <source>
        <dbReference type="Proteomes" id="UP000054565"/>
    </source>
</evidence>
<sequence>MSVTAVHVVLDEDVSVRRVFGEDKTSQPVARRNLVAINYSYGPTFSYVRLQADPSWQELGFKGECPLPVPSSEDVRDDGPRDEVLVLEVLVLEVLVLEVLVLEVLVLEVLVLEVLEVLEVLVLASVRSTVF</sequence>
<name>A0A0J6YGN5_COCIT</name>
<gene>
    <name evidence="1" type="ORF">CIRG_05729</name>
</gene>
<dbReference type="EMBL" id="DS028096">
    <property type="protein sequence ID" value="KMP06048.1"/>
    <property type="molecule type" value="Genomic_DNA"/>
</dbReference>
<dbReference type="AlphaFoldDB" id="A0A0J6YGN5"/>
<reference evidence="2" key="1">
    <citation type="journal article" date="2010" name="Genome Res.">
        <title>Population genomic sequencing of Coccidioides fungi reveals recent hybridization and transposon control.</title>
        <authorList>
            <person name="Neafsey D.E."/>
            <person name="Barker B.M."/>
            <person name="Sharpton T.J."/>
            <person name="Stajich J.E."/>
            <person name="Park D.J."/>
            <person name="Whiston E."/>
            <person name="Hung C.-Y."/>
            <person name="McMahan C."/>
            <person name="White J."/>
            <person name="Sykes S."/>
            <person name="Heiman D."/>
            <person name="Young S."/>
            <person name="Zeng Q."/>
            <person name="Abouelleil A."/>
            <person name="Aftuck L."/>
            <person name="Bessette D."/>
            <person name="Brown A."/>
            <person name="FitzGerald M."/>
            <person name="Lui A."/>
            <person name="Macdonald J.P."/>
            <person name="Priest M."/>
            <person name="Orbach M.J."/>
            <person name="Galgiani J.N."/>
            <person name="Kirkland T.N."/>
            <person name="Cole G.T."/>
            <person name="Birren B.W."/>
            <person name="Henn M.R."/>
            <person name="Taylor J.W."/>
            <person name="Rounsley S.D."/>
        </authorList>
    </citation>
    <scope>NUCLEOTIDE SEQUENCE [LARGE SCALE GENOMIC DNA]</scope>
    <source>
        <strain evidence="2">RMSCC 2394</strain>
    </source>
</reference>
<dbReference type="Proteomes" id="UP000054565">
    <property type="component" value="Unassembled WGS sequence"/>
</dbReference>
<dbReference type="STRING" id="404692.A0A0J6YGN5"/>
<accession>A0A0J6YGN5</accession>
<evidence type="ECO:0000313" key="1">
    <source>
        <dbReference type="EMBL" id="KMP06048.1"/>
    </source>
</evidence>
<organism evidence="1 2">
    <name type="scientific">Coccidioides immitis RMSCC 2394</name>
    <dbReference type="NCBI Taxonomy" id="404692"/>
    <lineage>
        <taxon>Eukaryota</taxon>
        <taxon>Fungi</taxon>
        <taxon>Dikarya</taxon>
        <taxon>Ascomycota</taxon>
        <taxon>Pezizomycotina</taxon>
        <taxon>Eurotiomycetes</taxon>
        <taxon>Eurotiomycetidae</taxon>
        <taxon>Onygenales</taxon>
        <taxon>Onygenaceae</taxon>
        <taxon>Coccidioides</taxon>
    </lineage>
</organism>
<protein>
    <submittedName>
        <fullName evidence="1">Uncharacterized protein</fullName>
    </submittedName>
</protein>
<proteinExistence type="predicted"/>